<feature type="signal peptide" evidence="7">
    <location>
        <begin position="1"/>
        <end position="20"/>
    </location>
</feature>
<evidence type="ECO:0000259" key="8">
    <source>
        <dbReference type="PROSITE" id="PS51007"/>
    </source>
</evidence>
<dbReference type="Pfam" id="PF00034">
    <property type="entry name" value="Cytochrom_C"/>
    <property type="match status" value="2"/>
</dbReference>
<keyword evidence="3 6" id="KW-0479">Metal-binding</keyword>
<feature type="chain" id="PRO_5004787216" evidence="7">
    <location>
        <begin position="21"/>
        <end position="227"/>
    </location>
</feature>
<dbReference type="GO" id="GO:0046872">
    <property type="term" value="F:metal ion binding"/>
    <property type="evidence" value="ECO:0007669"/>
    <property type="project" value="UniProtKB-KW"/>
</dbReference>
<dbReference type="HOGENOM" id="CLU_076280_2_1_6"/>
<keyword evidence="1" id="KW-0813">Transport</keyword>
<dbReference type="GO" id="GO:0009055">
    <property type="term" value="F:electron transfer activity"/>
    <property type="evidence" value="ECO:0007669"/>
    <property type="project" value="InterPro"/>
</dbReference>
<keyword evidence="4" id="KW-0249">Electron transport</keyword>
<dbReference type="InterPro" id="IPR050597">
    <property type="entry name" value="Cytochrome_c_Oxidase_Subunit"/>
</dbReference>
<protein>
    <submittedName>
        <fullName evidence="9">Cytochrome C</fullName>
    </submittedName>
</protein>
<dbReference type="Proteomes" id="UP000005289">
    <property type="component" value="Chromosome"/>
</dbReference>
<accession>W0DRA8</accession>
<evidence type="ECO:0000256" key="6">
    <source>
        <dbReference type="PROSITE-ProRule" id="PRU00433"/>
    </source>
</evidence>
<keyword evidence="2 6" id="KW-0349">Heme</keyword>
<dbReference type="InterPro" id="IPR036909">
    <property type="entry name" value="Cyt_c-like_dom_sf"/>
</dbReference>
<evidence type="ECO:0000313" key="9">
    <source>
        <dbReference type="EMBL" id="AHE99777.1"/>
    </source>
</evidence>
<keyword evidence="7" id="KW-0732">Signal</keyword>
<dbReference type="KEGG" id="tti:THITH_17425"/>
<organism evidence="9 10">
    <name type="scientific">Thioalkalivibrio paradoxus ARh 1</name>
    <dbReference type="NCBI Taxonomy" id="713585"/>
    <lineage>
        <taxon>Bacteria</taxon>
        <taxon>Pseudomonadati</taxon>
        <taxon>Pseudomonadota</taxon>
        <taxon>Gammaproteobacteria</taxon>
        <taxon>Chromatiales</taxon>
        <taxon>Ectothiorhodospiraceae</taxon>
        <taxon>Thioalkalivibrio</taxon>
    </lineage>
</organism>
<dbReference type="OrthoDB" id="9773456at2"/>
<dbReference type="RefSeq" id="WP_006746609.1">
    <property type="nucleotide sequence ID" value="NZ_CP007029.1"/>
</dbReference>
<dbReference type="PANTHER" id="PTHR33751:SF9">
    <property type="entry name" value="CYTOCHROME C4"/>
    <property type="match status" value="1"/>
</dbReference>
<dbReference type="STRING" id="713585.THITH_17425"/>
<dbReference type="InterPro" id="IPR009056">
    <property type="entry name" value="Cyt_c-like_dom"/>
</dbReference>
<evidence type="ECO:0000256" key="3">
    <source>
        <dbReference type="ARBA" id="ARBA00022723"/>
    </source>
</evidence>
<keyword evidence="5 6" id="KW-0408">Iron</keyword>
<reference evidence="9 10" key="1">
    <citation type="submission" date="2013-12" db="EMBL/GenBank/DDBJ databases">
        <authorList>
            <consortium name="DOE Joint Genome Institute"/>
            <person name="Muyzer G."/>
            <person name="Huntemann M."/>
            <person name="Han J."/>
            <person name="Chen A."/>
            <person name="Kyrpides N."/>
            <person name="Mavromatis K."/>
            <person name="Markowitz V."/>
            <person name="Palaniappan K."/>
            <person name="Ivanova N."/>
            <person name="Schaumberg A."/>
            <person name="Pati A."/>
            <person name="Liolios K."/>
            <person name="Nordberg H.P."/>
            <person name="Cantor M.N."/>
            <person name="Hua S.X."/>
            <person name="Woyke T."/>
        </authorList>
    </citation>
    <scope>NUCLEOTIDE SEQUENCE [LARGE SCALE GENOMIC DNA]</scope>
    <source>
        <strain evidence="9 10">ARh 1</strain>
    </source>
</reference>
<dbReference type="EMBL" id="CP007029">
    <property type="protein sequence ID" value="AHE99777.1"/>
    <property type="molecule type" value="Genomic_DNA"/>
</dbReference>
<dbReference type="PROSITE" id="PS51007">
    <property type="entry name" value="CYTC"/>
    <property type="match status" value="2"/>
</dbReference>
<sequence length="227" mass="24788">MKIRTTLLLLPLAALGLAAANGDPGASPLPDRWTPAELHAALAAMPEGDPGRGRELHDRMFCASCHGPSGESPSRNWPTVVGQRAPYVYKMLLDYRDGRLPHPEAEPMAVLAEMMSEQEMADVAAFYDAQALPALAPLRKQHPADTLVRRGDPERLITPCSACHGVDGQGGRNETPALAGQRPEYLVRAMRAFRDRSRDNDVHHGMGQFAWDLTDAEIEALADYYAP</sequence>
<dbReference type="SUPFAM" id="SSF46626">
    <property type="entry name" value="Cytochrome c"/>
    <property type="match status" value="2"/>
</dbReference>
<evidence type="ECO:0000256" key="2">
    <source>
        <dbReference type="ARBA" id="ARBA00022617"/>
    </source>
</evidence>
<evidence type="ECO:0000256" key="5">
    <source>
        <dbReference type="ARBA" id="ARBA00023004"/>
    </source>
</evidence>
<dbReference type="AlphaFoldDB" id="W0DRA8"/>
<feature type="domain" description="Cytochrome c" evidence="8">
    <location>
        <begin position="146"/>
        <end position="227"/>
    </location>
</feature>
<gene>
    <name evidence="9" type="ORF">THITH_17425</name>
</gene>
<evidence type="ECO:0000256" key="7">
    <source>
        <dbReference type="SAM" id="SignalP"/>
    </source>
</evidence>
<evidence type="ECO:0000256" key="4">
    <source>
        <dbReference type="ARBA" id="ARBA00022982"/>
    </source>
</evidence>
<feature type="domain" description="Cytochrome c" evidence="8">
    <location>
        <begin position="48"/>
        <end position="131"/>
    </location>
</feature>
<keyword evidence="10" id="KW-1185">Reference proteome</keyword>
<dbReference type="PANTHER" id="PTHR33751">
    <property type="entry name" value="CBB3-TYPE CYTOCHROME C OXIDASE SUBUNIT FIXP"/>
    <property type="match status" value="1"/>
</dbReference>
<dbReference type="Gene3D" id="1.10.760.10">
    <property type="entry name" value="Cytochrome c-like domain"/>
    <property type="match status" value="2"/>
</dbReference>
<evidence type="ECO:0000256" key="1">
    <source>
        <dbReference type="ARBA" id="ARBA00022448"/>
    </source>
</evidence>
<dbReference type="GO" id="GO:0020037">
    <property type="term" value="F:heme binding"/>
    <property type="evidence" value="ECO:0007669"/>
    <property type="project" value="InterPro"/>
</dbReference>
<evidence type="ECO:0000313" key="10">
    <source>
        <dbReference type="Proteomes" id="UP000005289"/>
    </source>
</evidence>
<name>W0DRA8_9GAMM</name>
<proteinExistence type="predicted"/>